<feature type="region of interest" description="Disordered" evidence="1">
    <location>
        <begin position="1"/>
        <end position="34"/>
    </location>
</feature>
<reference evidence="3" key="1">
    <citation type="journal article" date="2019" name="Int. J. Syst. Evol. Microbiol.">
        <title>The Global Catalogue of Microorganisms (GCM) 10K type strain sequencing project: providing services to taxonomists for standard genome sequencing and annotation.</title>
        <authorList>
            <consortium name="The Broad Institute Genomics Platform"/>
            <consortium name="The Broad Institute Genome Sequencing Center for Infectious Disease"/>
            <person name="Wu L."/>
            <person name="Ma J."/>
        </authorList>
    </citation>
    <scope>NUCLEOTIDE SEQUENCE [LARGE SCALE GENOMIC DNA]</scope>
    <source>
        <strain evidence="3">JCM 15933</strain>
    </source>
</reference>
<comment type="caution">
    <text evidence="2">The sequence shown here is derived from an EMBL/GenBank/DDBJ whole genome shotgun (WGS) entry which is preliminary data.</text>
</comment>
<proteinExistence type="predicted"/>
<sequence>MKPGKLPGGPGGAFGGVRAGSGGAGGANGPAGGNGPGLGCCSASSTAPWPVAAGTAGGAAAGATGGAAGAGSEEAAGEPYVAGAGGAAGDDGWTGGLVGIGTDAVARTVPAGGVPGGGELGALAALSSASDGWGWSDVIVPPVGQTLATVVDPNRTWQSGGSGSPASAPRIGEQSDAAPVRGGSDQGGRRGVVRRLNFG</sequence>
<organism evidence="2 3">
    <name type="scientific">Dactylosporangium maewongense</name>
    <dbReference type="NCBI Taxonomy" id="634393"/>
    <lineage>
        <taxon>Bacteria</taxon>
        <taxon>Bacillati</taxon>
        <taxon>Actinomycetota</taxon>
        <taxon>Actinomycetes</taxon>
        <taxon>Micromonosporales</taxon>
        <taxon>Micromonosporaceae</taxon>
        <taxon>Dactylosporangium</taxon>
    </lineage>
</organism>
<protein>
    <recommendedName>
        <fullName evidence="4">PE-PGRS family protein</fullName>
    </recommendedName>
</protein>
<accession>A0ABP4MLH3</accession>
<dbReference type="Proteomes" id="UP001501470">
    <property type="component" value="Unassembled WGS sequence"/>
</dbReference>
<feature type="region of interest" description="Disordered" evidence="1">
    <location>
        <begin position="153"/>
        <end position="199"/>
    </location>
</feature>
<name>A0ABP4MLH3_9ACTN</name>
<evidence type="ECO:0000313" key="3">
    <source>
        <dbReference type="Proteomes" id="UP001501470"/>
    </source>
</evidence>
<evidence type="ECO:0008006" key="4">
    <source>
        <dbReference type="Google" id="ProtNLM"/>
    </source>
</evidence>
<evidence type="ECO:0000313" key="2">
    <source>
        <dbReference type="EMBL" id="GAA1546435.1"/>
    </source>
</evidence>
<evidence type="ECO:0000256" key="1">
    <source>
        <dbReference type="SAM" id="MobiDB-lite"/>
    </source>
</evidence>
<dbReference type="EMBL" id="BAAAQD010000019">
    <property type="protein sequence ID" value="GAA1546435.1"/>
    <property type="molecule type" value="Genomic_DNA"/>
</dbReference>
<gene>
    <name evidence="2" type="ORF">GCM10009827_078230</name>
</gene>
<keyword evidence="3" id="KW-1185">Reference proteome</keyword>